<keyword evidence="1" id="KW-1133">Transmembrane helix</keyword>
<dbReference type="Proteomes" id="UP001422759">
    <property type="component" value="Unassembled WGS sequence"/>
</dbReference>
<dbReference type="EMBL" id="BAAANT010000044">
    <property type="protein sequence ID" value="GAA2155045.1"/>
    <property type="molecule type" value="Genomic_DNA"/>
</dbReference>
<keyword evidence="1" id="KW-0472">Membrane</keyword>
<keyword evidence="1" id="KW-0812">Transmembrane</keyword>
<accession>A0ABN3A6M2</accession>
<sequence>MMGHSHAVSGALLFAATSPHLPPVLVGRQFGAGDILMGTILCAGAALLPDLDHHDSTLAHFLGPVSRVLCRLVGWISGGHRHATHSLLFVALMGGGSWAGITYLGRGFTLGLTFCLLALAIRALHLHPPGRGPAAWVLPTGLAALGAAGLDSWLPNAPHWLPCVVTLGVLAHLLGDFLTRRGIPLFWPHGRRYEMALIKRTGNSVETKFLVPVMTIATFAVLWFTAFPTATLVT</sequence>
<dbReference type="GO" id="GO:0016787">
    <property type="term" value="F:hydrolase activity"/>
    <property type="evidence" value="ECO:0007669"/>
    <property type="project" value="UniProtKB-KW"/>
</dbReference>
<comment type="caution">
    <text evidence="2">The sequence shown here is derived from an EMBL/GenBank/DDBJ whole genome shotgun (WGS) entry which is preliminary data.</text>
</comment>
<dbReference type="RefSeq" id="WP_344468633.1">
    <property type="nucleotide sequence ID" value="NZ_BAAANT010000044.1"/>
</dbReference>
<reference evidence="2 3" key="1">
    <citation type="journal article" date="2019" name="Int. J. Syst. Evol. Microbiol.">
        <title>The Global Catalogue of Microorganisms (GCM) 10K type strain sequencing project: providing services to taxonomists for standard genome sequencing and annotation.</title>
        <authorList>
            <consortium name="The Broad Institute Genomics Platform"/>
            <consortium name="The Broad Institute Genome Sequencing Center for Infectious Disease"/>
            <person name="Wu L."/>
            <person name="Ma J."/>
        </authorList>
    </citation>
    <scope>NUCLEOTIDE SEQUENCE [LARGE SCALE GENOMIC DNA]</scope>
    <source>
        <strain evidence="2 3">JCM 14560</strain>
    </source>
</reference>
<dbReference type="Pfam" id="PF04307">
    <property type="entry name" value="YdjM"/>
    <property type="match status" value="1"/>
</dbReference>
<dbReference type="PANTHER" id="PTHR35531">
    <property type="entry name" value="INNER MEMBRANE PROTEIN YBCI-RELATED"/>
    <property type="match status" value="1"/>
</dbReference>
<gene>
    <name evidence="2" type="ORF">GCM10009760_54630</name>
</gene>
<dbReference type="InterPro" id="IPR007404">
    <property type="entry name" value="YdjM-like"/>
</dbReference>
<keyword evidence="2" id="KW-0378">Hydrolase</keyword>
<keyword evidence="3" id="KW-1185">Reference proteome</keyword>
<evidence type="ECO:0000313" key="2">
    <source>
        <dbReference type="EMBL" id="GAA2155045.1"/>
    </source>
</evidence>
<feature type="transmembrane region" description="Helical" evidence="1">
    <location>
        <begin position="209"/>
        <end position="227"/>
    </location>
</feature>
<protein>
    <submittedName>
        <fullName evidence="2">Metal-dependent hydrolase</fullName>
    </submittedName>
</protein>
<evidence type="ECO:0000256" key="1">
    <source>
        <dbReference type="SAM" id="Phobius"/>
    </source>
</evidence>
<name>A0ABN3A6M2_9ACTN</name>
<proteinExistence type="predicted"/>
<evidence type="ECO:0000313" key="3">
    <source>
        <dbReference type="Proteomes" id="UP001422759"/>
    </source>
</evidence>
<dbReference type="PANTHER" id="PTHR35531:SF1">
    <property type="entry name" value="INNER MEMBRANE PROTEIN YBCI-RELATED"/>
    <property type="match status" value="1"/>
</dbReference>
<feature type="transmembrane region" description="Helical" evidence="1">
    <location>
        <begin position="103"/>
        <end position="121"/>
    </location>
</feature>
<organism evidence="2 3">
    <name type="scientific">Kitasatospora kazusensis</name>
    <dbReference type="NCBI Taxonomy" id="407974"/>
    <lineage>
        <taxon>Bacteria</taxon>
        <taxon>Bacillati</taxon>
        <taxon>Actinomycetota</taxon>
        <taxon>Actinomycetes</taxon>
        <taxon>Kitasatosporales</taxon>
        <taxon>Streptomycetaceae</taxon>
        <taxon>Kitasatospora</taxon>
    </lineage>
</organism>